<evidence type="ECO:0000256" key="4">
    <source>
        <dbReference type="ARBA" id="ARBA00022664"/>
    </source>
</evidence>
<keyword evidence="8" id="KW-0520">NAD</keyword>
<dbReference type="InterPro" id="IPR018517">
    <property type="entry name" value="tRNA_hU_synthase_CS"/>
</dbReference>
<accession>A0A8H3IAK9</accession>
<dbReference type="InterPro" id="IPR035587">
    <property type="entry name" value="DUS-like_FMN-bd"/>
</dbReference>
<dbReference type="GO" id="GO:0006397">
    <property type="term" value="P:mRNA processing"/>
    <property type="evidence" value="ECO:0007669"/>
    <property type="project" value="UniProtKB-KW"/>
</dbReference>
<feature type="region of interest" description="Disordered" evidence="18">
    <location>
        <begin position="506"/>
        <end position="531"/>
    </location>
</feature>
<dbReference type="PROSITE" id="PS01136">
    <property type="entry name" value="UPF0034"/>
    <property type="match status" value="1"/>
</dbReference>
<evidence type="ECO:0000256" key="15">
    <source>
        <dbReference type="ARBA" id="ARBA00048934"/>
    </source>
</evidence>
<dbReference type="GO" id="GO:0017150">
    <property type="term" value="F:tRNA dihydrouridine synthase activity"/>
    <property type="evidence" value="ECO:0007669"/>
    <property type="project" value="InterPro"/>
</dbReference>
<sequence length="630" mass="71201">MGEHFHVLKGIALVRERVIGVPKLDSVLRQAFRLAASAKAPGHLSLWSRTIASMTISQTKSEANEPPTPASTNPPSPAKRRKLTGRAFYESLGSPKMILAPMVDQSEFAWRMLTRSFMSPEASKDLLAYTPMIHSRMFTETPKFRDHHFQPTRSGLATPPRSDLEKPTADLYLDGHPEIDRPLFVQFCANEPDALLEAARYVEPFCDAIDLNLGCPQGIAKRGNYGAFLQEDWDLIYKLINKLHLNLDIPVTAKMRILESKEKTLEYAQMVLSAGASVITVHGRLRDQKGHKTGLADWSVLRYLRERLPHDTVIFANGNVLRHEDIYKCLEETRADGVMSAEGNLHDPTIFAKPPNIGSEGREYWRGRSGKGGYRMDAVFRRYMDILYQYVLEKPPPKRSPLFLPSDPPVEDPRTTLNGSASEDTEGQPPTKKQKRDNKQQRTTSPNLLAMQPHLFHLLRPLVATHHHIRDALGKSRAGDIAAFENVLHMVETAVKEGLLDYEADPAKYDNTDLPNAQEQAEDPSKDESSVATVRACRRPWWVCQPYVRPLLKEALAKGSLTMSKKDKRRAEEEAVSERRRLEEEEEEEADKRLIGNPMRELGEMTERESVDDDDGLGRREMPKQSMVCG</sequence>
<feature type="region of interest" description="Disordered" evidence="18">
    <location>
        <begin position="398"/>
        <end position="450"/>
    </location>
</feature>
<evidence type="ECO:0000256" key="11">
    <source>
        <dbReference type="ARBA" id="ARBA00045934"/>
    </source>
</evidence>
<evidence type="ECO:0000313" key="20">
    <source>
        <dbReference type="EMBL" id="CAF9913615.1"/>
    </source>
</evidence>
<dbReference type="SUPFAM" id="SSF51395">
    <property type="entry name" value="FMN-linked oxidoreductases"/>
    <property type="match status" value="1"/>
</dbReference>
<keyword evidence="6" id="KW-0521">NADP</keyword>
<dbReference type="Pfam" id="PF01207">
    <property type="entry name" value="Dus"/>
    <property type="match status" value="1"/>
</dbReference>
<evidence type="ECO:0000256" key="1">
    <source>
        <dbReference type="ARBA" id="ARBA00001917"/>
    </source>
</evidence>
<comment type="catalytic activity">
    <reaction evidence="12">
        <text>5,6-dihydrouridine(17) in tRNA + NAD(+) = uridine(17) in tRNA + NADH + H(+)</text>
        <dbReference type="Rhea" id="RHEA:53372"/>
        <dbReference type="Rhea" id="RHEA-COMP:13541"/>
        <dbReference type="Rhea" id="RHEA-COMP:13542"/>
        <dbReference type="ChEBI" id="CHEBI:15378"/>
        <dbReference type="ChEBI" id="CHEBI:57540"/>
        <dbReference type="ChEBI" id="CHEBI:57945"/>
        <dbReference type="ChEBI" id="CHEBI:65315"/>
        <dbReference type="ChEBI" id="CHEBI:74443"/>
        <dbReference type="EC" id="1.3.1.88"/>
    </reaction>
    <physiologicalReaction direction="right-to-left" evidence="12">
        <dbReference type="Rhea" id="RHEA:53374"/>
    </physiologicalReaction>
</comment>
<gene>
    <name evidence="20" type="ORF">ALECFALPRED_008923</name>
</gene>
<evidence type="ECO:0000256" key="2">
    <source>
        <dbReference type="ARBA" id="ARBA00022630"/>
    </source>
</evidence>
<comment type="catalytic activity">
    <reaction evidence="15">
        <text>5,6-dihydrouridine(16) in tRNA + NAD(+) = uridine(16) in tRNA + NADH + H(+)</text>
        <dbReference type="Rhea" id="RHEA:53380"/>
        <dbReference type="Rhea" id="RHEA-COMP:13543"/>
        <dbReference type="Rhea" id="RHEA-COMP:13544"/>
        <dbReference type="ChEBI" id="CHEBI:15378"/>
        <dbReference type="ChEBI" id="CHEBI:57540"/>
        <dbReference type="ChEBI" id="CHEBI:57945"/>
        <dbReference type="ChEBI" id="CHEBI:65315"/>
        <dbReference type="ChEBI" id="CHEBI:74443"/>
        <dbReference type="EC" id="1.3.1.88"/>
    </reaction>
    <physiologicalReaction direction="right-to-left" evidence="15">
        <dbReference type="Rhea" id="RHEA:53382"/>
    </physiologicalReaction>
</comment>
<feature type="region of interest" description="Disordered" evidence="18">
    <location>
        <begin position="58"/>
        <end position="81"/>
    </location>
</feature>
<reference evidence="20" key="1">
    <citation type="submission" date="2021-03" db="EMBL/GenBank/DDBJ databases">
        <authorList>
            <person name="Tagirdzhanova G."/>
        </authorList>
    </citation>
    <scope>NUCLEOTIDE SEQUENCE</scope>
</reference>
<evidence type="ECO:0000256" key="12">
    <source>
        <dbReference type="ARBA" id="ARBA00047287"/>
    </source>
</evidence>
<keyword evidence="2" id="KW-0285">Flavoprotein</keyword>
<keyword evidence="7" id="KW-0560">Oxidoreductase</keyword>
<dbReference type="GO" id="GO:0050660">
    <property type="term" value="F:flavin adenine dinucleotide binding"/>
    <property type="evidence" value="ECO:0007669"/>
    <property type="project" value="InterPro"/>
</dbReference>
<keyword evidence="21" id="KW-1185">Reference proteome</keyword>
<evidence type="ECO:0000256" key="3">
    <source>
        <dbReference type="ARBA" id="ARBA00022643"/>
    </source>
</evidence>
<evidence type="ECO:0000256" key="5">
    <source>
        <dbReference type="ARBA" id="ARBA00022694"/>
    </source>
</evidence>
<protein>
    <recommendedName>
        <fullName evidence="10">tRNA-dihydrouridine(16/17) synthase [NAD(P)(+)]</fullName>
        <ecNumber evidence="10">1.3.1.88</ecNumber>
    </recommendedName>
</protein>
<dbReference type="AlphaFoldDB" id="A0A8H3IAK9"/>
<proteinExistence type="inferred from homology"/>
<comment type="cofactor">
    <cofactor evidence="1">
        <name>FMN</name>
        <dbReference type="ChEBI" id="CHEBI:58210"/>
    </cofactor>
</comment>
<evidence type="ECO:0000256" key="7">
    <source>
        <dbReference type="ARBA" id="ARBA00023002"/>
    </source>
</evidence>
<evidence type="ECO:0000256" key="14">
    <source>
        <dbReference type="ARBA" id="ARBA00048342"/>
    </source>
</evidence>
<comment type="catalytic activity">
    <reaction evidence="14">
        <text>a 5,6-dihydrouridine in mRNA + NAD(+) = a uridine in mRNA + NADH + H(+)</text>
        <dbReference type="Rhea" id="RHEA:69851"/>
        <dbReference type="Rhea" id="RHEA-COMP:14658"/>
        <dbReference type="Rhea" id="RHEA-COMP:17789"/>
        <dbReference type="ChEBI" id="CHEBI:15378"/>
        <dbReference type="ChEBI" id="CHEBI:57540"/>
        <dbReference type="ChEBI" id="CHEBI:57945"/>
        <dbReference type="ChEBI" id="CHEBI:65315"/>
        <dbReference type="ChEBI" id="CHEBI:74443"/>
    </reaction>
    <physiologicalReaction direction="right-to-left" evidence="14">
        <dbReference type="Rhea" id="RHEA:69853"/>
    </physiologicalReaction>
</comment>
<evidence type="ECO:0000259" key="19">
    <source>
        <dbReference type="Pfam" id="PF01207"/>
    </source>
</evidence>
<dbReference type="OrthoDB" id="272303at2759"/>
<dbReference type="Gene3D" id="3.20.20.70">
    <property type="entry name" value="Aldolase class I"/>
    <property type="match status" value="1"/>
</dbReference>
<keyword evidence="3" id="KW-0288">FMN</keyword>
<comment type="similarity">
    <text evidence="9">Belongs to the Dus family. Dus1 subfamily.</text>
</comment>
<evidence type="ECO:0000256" key="16">
    <source>
        <dbReference type="ARBA" id="ARBA00049447"/>
    </source>
</evidence>
<feature type="domain" description="DUS-like FMN-binding" evidence="19">
    <location>
        <begin position="98"/>
        <end position="353"/>
    </location>
</feature>
<evidence type="ECO:0000313" key="21">
    <source>
        <dbReference type="Proteomes" id="UP000664203"/>
    </source>
</evidence>
<dbReference type="CDD" id="cd02801">
    <property type="entry name" value="DUS_like_FMN"/>
    <property type="match status" value="1"/>
</dbReference>
<comment type="catalytic activity">
    <reaction evidence="17">
        <text>5,6-dihydrouridine(17) in tRNA + NADP(+) = uridine(17) in tRNA + NADPH + H(+)</text>
        <dbReference type="Rhea" id="RHEA:53368"/>
        <dbReference type="Rhea" id="RHEA-COMP:13541"/>
        <dbReference type="Rhea" id="RHEA-COMP:13542"/>
        <dbReference type="ChEBI" id="CHEBI:15378"/>
        <dbReference type="ChEBI" id="CHEBI:57783"/>
        <dbReference type="ChEBI" id="CHEBI:58349"/>
        <dbReference type="ChEBI" id="CHEBI:65315"/>
        <dbReference type="ChEBI" id="CHEBI:74443"/>
        <dbReference type="EC" id="1.3.1.88"/>
    </reaction>
    <physiologicalReaction direction="right-to-left" evidence="17">
        <dbReference type="Rhea" id="RHEA:53370"/>
    </physiologicalReaction>
</comment>
<dbReference type="PANTHER" id="PTHR11082">
    <property type="entry name" value="TRNA-DIHYDROURIDINE SYNTHASE"/>
    <property type="match status" value="1"/>
</dbReference>
<comment type="caution">
    <text evidence="20">The sequence shown here is derived from an EMBL/GenBank/DDBJ whole genome shotgun (WGS) entry which is preliminary data.</text>
</comment>
<comment type="function">
    <text evidence="11">Catalyzes the synthesis of dihydrouridine, a modified base found in the D-loop of most tRNAs. Specifically modifies U47 in cytoplasmic tRNAs. Catalyzes the synthesis of dihydrouridine in some mRNAs, thereby affecting their translation.</text>
</comment>
<dbReference type="Proteomes" id="UP000664203">
    <property type="component" value="Unassembled WGS sequence"/>
</dbReference>
<dbReference type="PANTHER" id="PTHR11082:SF5">
    <property type="entry name" value="TRNA-DIHYDROURIDINE(16_17) SYNTHASE [NAD(P)(+)]-LIKE"/>
    <property type="match status" value="1"/>
</dbReference>
<dbReference type="EC" id="1.3.1.88" evidence="10"/>
<evidence type="ECO:0000256" key="13">
    <source>
        <dbReference type="ARBA" id="ARBA00047652"/>
    </source>
</evidence>
<feature type="region of interest" description="Disordered" evidence="18">
    <location>
        <begin position="561"/>
        <end position="630"/>
    </location>
</feature>
<dbReference type="InterPro" id="IPR013785">
    <property type="entry name" value="Aldolase_TIM"/>
</dbReference>
<evidence type="ECO:0000256" key="17">
    <source>
        <dbReference type="ARBA" id="ARBA00049467"/>
    </source>
</evidence>
<evidence type="ECO:0000256" key="9">
    <source>
        <dbReference type="ARBA" id="ARBA00038313"/>
    </source>
</evidence>
<feature type="compositionally biased region" description="Pro residues" evidence="18">
    <location>
        <begin position="66"/>
        <end position="77"/>
    </location>
</feature>
<keyword evidence="4" id="KW-0507">mRNA processing</keyword>
<organism evidence="20 21">
    <name type="scientific">Alectoria fallacina</name>
    <dbReference type="NCBI Taxonomy" id="1903189"/>
    <lineage>
        <taxon>Eukaryota</taxon>
        <taxon>Fungi</taxon>
        <taxon>Dikarya</taxon>
        <taxon>Ascomycota</taxon>
        <taxon>Pezizomycotina</taxon>
        <taxon>Lecanoromycetes</taxon>
        <taxon>OSLEUM clade</taxon>
        <taxon>Lecanoromycetidae</taxon>
        <taxon>Lecanorales</taxon>
        <taxon>Lecanorineae</taxon>
        <taxon>Parmeliaceae</taxon>
        <taxon>Alectoria</taxon>
    </lineage>
</organism>
<evidence type="ECO:0000256" key="6">
    <source>
        <dbReference type="ARBA" id="ARBA00022857"/>
    </source>
</evidence>
<dbReference type="EMBL" id="CAJPDR010000063">
    <property type="protein sequence ID" value="CAF9913615.1"/>
    <property type="molecule type" value="Genomic_DNA"/>
</dbReference>
<evidence type="ECO:0000256" key="8">
    <source>
        <dbReference type="ARBA" id="ARBA00023027"/>
    </source>
</evidence>
<evidence type="ECO:0000256" key="18">
    <source>
        <dbReference type="SAM" id="MobiDB-lite"/>
    </source>
</evidence>
<name>A0A8H3IAK9_9LECA</name>
<evidence type="ECO:0000256" key="10">
    <source>
        <dbReference type="ARBA" id="ARBA00038890"/>
    </source>
</evidence>
<comment type="catalytic activity">
    <reaction evidence="16">
        <text>a 5,6-dihydrouridine in mRNA + NADP(+) = a uridine in mRNA + NADPH + H(+)</text>
        <dbReference type="Rhea" id="RHEA:69855"/>
        <dbReference type="Rhea" id="RHEA-COMP:14658"/>
        <dbReference type="Rhea" id="RHEA-COMP:17789"/>
        <dbReference type="ChEBI" id="CHEBI:15378"/>
        <dbReference type="ChEBI" id="CHEBI:57783"/>
        <dbReference type="ChEBI" id="CHEBI:58349"/>
        <dbReference type="ChEBI" id="CHEBI:65315"/>
        <dbReference type="ChEBI" id="CHEBI:74443"/>
    </reaction>
    <physiologicalReaction direction="right-to-left" evidence="16">
        <dbReference type="Rhea" id="RHEA:69857"/>
    </physiologicalReaction>
</comment>
<comment type="catalytic activity">
    <reaction evidence="13">
        <text>5,6-dihydrouridine(16) in tRNA + NADP(+) = uridine(16) in tRNA + NADPH + H(+)</text>
        <dbReference type="Rhea" id="RHEA:53376"/>
        <dbReference type="Rhea" id="RHEA-COMP:13543"/>
        <dbReference type="Rhea" id="RHEA-COMP:13544"/>
        <dbReference type="ChEBI" id="CHEBI:15378"/>
        <dbReference type="ChEBI" id="CHEBI:57783"/>
        <dbReference type="ChEBI" id="CHEBI:58349"/>
        <dbReference type="ChEBI" id="CHEBI:65315"/>
        <dbReference type="ChEBI" id="CHEBI:74443"/>
        <dbReference type="EC" id="1.3.1.88"/>
    </reaction>
    <physiologicalReaction direction="right-to-left" evidence="13">
        <dbReference type="Rhea" id="RHEA:53378"/>
    </physiologicalReaction>
</comment>
<feature type="compositionally biased region" description="Basic and acidic residues" evidence="18">
    <location>
        <begin position="569"/>
        <end position="583"/>
    </location>
</feature>
<keyword evidence="5" id="KW-0819">tRNA processing</keyword>